<sequence length="249" mass="27665">MLRGRRLCSRRSLARLHALARRTLNYSPPPRGSVPARRAHWRVDRRRIPLAQEPAGAPVSGGAWERACRLVRDYQFAEPSIIRAIYPADHALLGRDMLLEGRFAGLRFDMGVRVTAVIDETRGRGDAETRVWGWAYGTLEGHLEQGELTYEVVKQVHTGAVEFRISGYSRCAPLANPVIRLGFALFGRWTQQRFYRASGRRLRRLLQGELDGAPPVRPETVPGSGGVIIAPTLTGKAEAAPSGNRRPGL</sequence>
<dbReference type="EMBL" id="CP010519">
    <property type="protein sequence ID" value="AJE83338.1"/>
    <property type="molecule type" value="Genomic_DNA"/>
</dbReference>
<dbReference type="Pfam" id="PF09348">
    <property type="entry name" value="DUF1990"/>
    <property type="match status" value="1"/>
</dbReference>
<feature type="domain" description="DUF1990" evidence="1">
    <location>
        <begin position="39"/>
        <end position="200"/>
    </location>
</feature>
<dbReference type="KEGG" id="sals:SLNWT_2962"/>
<protein>
    <recommendedName>
        <fullName evidence="1">DUF1990 domain-containing protein</fullName>
    </recommendedName>
</protein>
<dbReference type="Proteomes" id="UP000031523">
    <property type="component" value="Chromosome"/>
</dbReference>
<dbReference type="InterPro" id="IPR018960">
    <property type="entry name" value="DUF1990"/>
</dbReference>
<organism evidence="2 3">
    <name type="scientific">Streptomyces albus (strain ATCC 21838 / DSM 41398 / FERM P-419 / JCM 4703 / NBRC 107858)</name>
    <dbReference type="NCBI Taxonomy" id="1081613"/>
    <lineage>
        <taxon>Bacteria</taxon>
        <taxon>Bacillati</taxon>
        <taxon>Actinomycetota</taxon>
        <taxon>Actinomycetes</taxon>
        <taxon>Kitasatosporales</taxon>
        <taxon>Streptomycetaceae</taxon>
        <taxon>Streptomyces</taxon>
    </lineage>
</organism>
<evidence type="ECO:0000313" key="2">
    <source>
        <dbReference type="EMBL" id="AJE83338.1"/>
    </source>
</evidence>
<gene>
    <name evidence="2" type="ORF">SLNWT_2962</name>
</gene>
<accession>A0A0B5ELR4</accession>
<evidence type="ECO:0000313" key="3">
    <source>
        <dbReference type="Proteomes" id="UP000031523"/>
    </source>
</evidence>
<name>A0A0B5ELR4_STRA4</name>
<reference evidence="2 3" key="1">
    <citation type="submission" date="2015-01" db="EMBL/GenBank/DDBJ databases">
        <title>Enhanced salinomycin production by adjusting the supply of polyketide extender units in Streptomyce albus DSM 41398.</title>
        <authorList>
            <person name="Lu C."/>
        </authorList>
    </citation>
    <scope>NUCLEOTIDE SEQUENCE [LARGE SCALE GENOMIC DNA]</scope>
    <source>
        <strain evidence="3">ATCC 21838 / DSM 41398 / FERM P-419 / JCM 4703 / NBRC 107858</strain>
    </source>
</reference>
<evidence type="ECO:0000259" key="1">
    <source>
        <dbReference type="Pfam" id="PF09348"/>
    </source>
</evidence>
<proteinExistence type="predicted"/>
<keyword evidence="3" id="KW-1185">Reference proteome</keyword>
<dbReference type="AlphaFoldDB" id="A0A0B5ELR4"/>